<comment type="similarity">
    <text evidence="5">Belongs to the pyruvate, phosphate/water dikinase regulatory protein family. PSRP subfamily.</text>
</comment>
<keyword evidence="3 5" id="KW-0547">Nucleotide-binding</keyword>
<protein>
    <recommendedName>
        <fullName evidence="5">Putative phosphoenolpyruvate synthase regulatory protein</fullName>
        <shortName evidence="5">PEP synthase regulatory protein</shortName>
        <shortName evidence="5">PSRP</shortName>
        <ecNumber evidence="5">2.7.11.33</ecNumber>
        <ecNumber evidence="5">2.7.4.28</ecNumber>
    </recommendedName>
    <alternativeName>
        <fullName evidence="5">Pyruvate, water dikinase regulatory protein</fullName>
    </alternativeName>
</protein>
<evidence type="ECO:0000256" key="4">
    <source>
        <dbReference type="ARBA" id="ARBA00022777"/>
    </source>
</evidence>
<dbReference type="PANTHER" id="PTHR31756">
    <property type="entry name" value="PYRUVATE, PHOSPHATE DIKINASE REGULATORY PROTEIN 1, CHLOROPLASTIC"/>
    <property type="match status" value="1"/>
</dbReference>
<dbReference type="HAMAP" id="MF_01062">
    <property type="entry name" value="PSRP"/>
    <property type="match status" value="1"/>
</dbReference>
<comment type="catalytic activity">
    <reaction evidence="5">
        <text>[pyruvate, water dikinase] + ADP = [pyruvate, water dikinase]-phosphate + AMP + H(+)</text>
        <dbReference type="Rhea" id="RHEA:46020"/>
        <dbReference type="Rhea" id="RHEA-COMP:11425"/>
        <dbReference type="Rhea" id="RHEA-COMP:11426"/>
        <dbReference type="ChEBI" id="CHEBI:15378"/>
        <dbReference type="ChEBI" id="CHEBI:43176"/>
        <dbReference type="ChEBI" id="CHEBI:68546"/>
        <dbReference type="ChEBI" id="CHEBI:456215"/>
        <dbReference type="ChEBI" id="CHEBI:456216"/>
        <dbReference type="EC" id="2.7.11.33"/>
    </reaction>
</comment>
<dbReference type="NCBIfam" id="NF003742">
    <property type="entry name" value="PRK05339.1"/>
    <property type="match status" value="1"/>
</dbReference>
<sequence>MKRTAFFVSDGTGITAETIGHSLLSQFGSIEFDQVTIPYVQSDALAHEAVNRINRAAEDDGAKPVVFSTLVDGPQRQILHTCNGKVLDLFTAFQKPLEDELGVSANHKIGQTHAIRDQQAYRIRINAVHFALDNDDGARTRAYDQADLILVGVSRSGKTPTCLYLALQFGLFTANYPLTEDDFDDLRLPDALAPHRHKLFGLTINADRLSAIRSERKAGSRYASPRQCDMEVRALQALYNKFNIPHLDATELSIEEISTRILAMTGLQRRLQ</sequence>
<evidence type="ECO:0000313" key="6">
    <source>
        <dbReference type="EMBL" id="MCC4309581.1"/>
    </source>
</evidence>
<dbReference type="EC" id="2.7.4.28" evidence="5"/>
<accession>A0A9Q3UP82</accession>
<dbReference type="GO" id="GO:0016776">
    <property type="term" value="F:phosphotransferase activity, phosphate group as acceptor"/>
    <property type="evidence" value="ECO:0007669"/>
    <property type="project" value="UniProtKB-UniRule"/>
</dbReference>
<proteinExistence type="inferred from homology"/>
<dbReference type="EMBL" id="JAJGNA010000018">
    <property type="protein sequence ID" value="MCC4309581.1"/>
    <property type="molecule type" value="Genomic_DNA"/>
</dbReference>
<comment type="function">
    <text evidence="5">Bifunctional serine/threonine kinase and phosphorylase involved in the regulation of the phosphoenolpyruvate synthase (PEPS) by catalyzing its phosphorylation/dephosphorylation.</text>
</comment>
<dbReference type="AlphaFoldDB" id="A0A9Q3UP82"/>
<evidence type="ECO:0000256" key="5">
    <source>
        <dbReference type="HAMAP-Rule" id="MF_01062"/>
    </source>
</evidence>
<evidence type="ECO:0000256" key="1">
    <source>
        <dbReference type="ARBA" id="ARBA00022527"/>
    </source>
</evidence>
<reference evidence="6" key="1">
    <citation type="submission" date="2021-10" db="EMBL/GenBank/DDBJ databases">
        <title>The diversity and Nitrogen Metabolism of Culturable Nitrate-Utilizing Bacteria Within the Oxygen Minimum Zone of the Changjiang (Yangtze River)Estuary.</title>
        <authorList>
            <person name="Zhang D."/>
            <person name="Zheng J."/>
            <person name="Liu S."/>
            <person name="He W."/>
        </authorList>
    </citation>
    <scope>NUCLEOTIDE SEQUENCE</scope>
    <source>
        <strain evidence="6">FXH-223</strain>
    </source>
</reference>
<organism evidence="6 7">
    <name type="scientific">Alloalcanivorax marinus</name>
    <dbReference type="NCBI Taxonomy" id="1177169"/>
    <lineage>
        <taxon>Bacteria</taxon>
        <taxon>Pseudomonadati</taxon>
        <taxon>Pseudomonadota</taxon>
        <taxon>Gammaproteobacteria</taxon>
        <taxon>Oceanospirillales</taxon>
        <taxon>Alcanivoracaceae</taxon>
        <taxon>Alloalcanivorax</taxon>
    </lineage>
</organism>
<dbReference type="InterPro" id="IPR005177">
    <property type="entry name" value="Kinase-pyrophosphorylase"/>
</dbReference>
<comment type="caution">
    <text evidence="6">The sequence shown here is derived from an EMBL/GenBank/DDBJ whole genome shotgun (WGS) entry which is preliminary data.</text>
</comment>
<comment type="catalytic activity">
    <reaction evidence="5">
        <text>[pyruvate, water dikinase]-phosphate + phosphate + H(+) = [pyruvate, water dikinase] + diphosphate</text>
        <dbReference type="Rhea" id="RHEA:48580"/>
        <dbReference type="Rhea" id="RHEA-COMP:11425"/>
        <dbReference type="Rhea" id="RHEA-COMP:11426"/>
        <dbReference type="ChEBI" id="CHEBI:15378"/>
        <dbReference type="ChEBI" id="CHEBI:33019"/>
        <dbReference type="ChEBI" id="CHEBI:43176"/>
        <dbReference type="ChEBI" id="CHEBI:43474"/>
        <dbReference type="ChEBI" id="CHEBI:68546"/>
        <dbReference type="EC" id="2.7.4.28"/>
    </reaction>
</comment>
<evidence type="ECO:0000256" key="2">
    <source>
        <dbReference type="ARBA" id="ARBA00022679"/>
    </source>
</evidence>
<feature type="binding site" evidence="5">
    <location>
        <begin position="152"/>
        <end position="159"/>
    </location>
    <ligand>
        <name>ADP</name>
        <dbReference type="ChEBI" id="CHEBI:456216"/>
    </ligand>
</feature>
<dbReference type="InterPro" id="IPR026530">
    <property type="entry name" value="PSRP"/>
</dbReference>
<dbReference type="GO" id="GO:0004674">
    <property type="term" value="F:protein serine/threonine kinase activity"/>
    <property type="evidence" value="ECO:0007669"/>
    <property type="project" value="UniProtKB-UniRule"/>
</dbReference>
<keyword evidence="4 5" id="KW-0418">Kinase</keyword>
<dbReference type="GO" id="GO:0005524">
    <property type="term" value="F:ATP binding"/>
    <property type="evidence" value="ECO:0007669"/>
    <property type="project" value="InterPro"/>
</dbReference>
<keyword evidence="7" id="KW-1185">Reference proteome</keyword>
<evidence type="ECO:0000256" key="3">
    <source>
        <dbReference type="ARBA" id="ARBA00022741"/>
    </source>
</evidence>
<dbReference type="Pfam" id="PF03618">
    <property type="entry name" value="Kinase-PPPase"/>
    <property type="match status" value="1"/>
</dbReference>
<evidence type="ECO:0000313" key="7">
    <source>
        <dbReference type="Proteomes" id="UP001108027"/>
    </source>
</evidence>
<dbReference type="PANTHER" id="PTHR31756:SF3">
    <property type="entry name" value="PYRUVATE, PHOSPHATE DIKINASE REGULATORY PROTEIN 1, CHLOROPLASTIC"/>
    <property type="match status" value="1"/>
</dbReference>
<dbReference type="RefSeq" id="WP_204429872.1">
    <property type="nucleotide sequence ID" value="NZ_ARXL01000010.1"/>
</dbReference>
<keyword evidence="2 5" id="KW-0808">Transferase</keyword>
<dbReference type="GO" id="GO:0043531">
    <property type="term" value="F:ADP binding"/>
    <property type="evidence" value="ECO:0007669"/>
    <property type="project" value="UniProtKB-UniRule"/>
</dbReference>
<gene>
    <name evidence="6" type="ORF">LL252_13475</name>
</gene>
<dbReference type="EC" id="2.7.11.33" evidence="5"/>
<name>A0A9Q3UP82_9GAMM</name>
<dbReference type="Proteomes" id="UP001108027">
    <property type="component" value="Unassembled WGS sequence"/>
</dbReference>
<keyword evidence="1 5" id="KW-0723">Serine/threonine-protein kinase</keyword>